<feature type="region of interest" description="Disordered" evidence="1">
    <location>
        <begin position="113"/>
        <end position="132"/>
    </location>
</feature>
<protein>
    <submittedName>
        <fullName evidence="3">STAS domain-containing protein</fullName>
    </submittedName>
</protein>
<dbReference type="EMBL" id="JBHYTS010000025">
    <property type="protein sequence ID" value="MFE1752354.1"/>
    <property type="molecule type" value="Genomic_DNA"/>
</dbReference>
<keyword evidence="4" id="KW-1185">Reference proteome</keyword>
<dbReference type="Gene3D" id="3.30.750.24">
    <property type="entry name" value="STAS domain"/>
    <property type="match status" value="1"/>
</dbReference>
<dbReference type="SUPFAM" id="SSF52091">
    <property type="entry name" value="SpoIIaa-like"/>
    <property type="match status" value="1"/>
</dbReference>
<dbReference type="InterPro" id="IPR058548">
    <property type="entry name" value="MlaB-like_STAS"/>
</dbReference>
<evidence type="ECO:0000256" key="1">
    <source>
        <dbReference type="SAM" id="MobiDB-lite"/>
    </source>
</evidence>
<dbReference type="InterPro" id="IPR002645">
    <property type="entry name" value="STAS_dom"/>
</dbReference>
<comment type="caution">
    <text evidence="3">The sequence shown here is derived from an EMBL/GenBank/DDBJ whole genome shotgun (WGS) entry which is preliminary data.</text>
</comment>
<feature type="domain" description="STAS" evidence="2">
    <location>
        <begin position="9"/>
        <end position="124"/>
    </location>
</feature>
<accession>A0ABW6H6V3</accession>
<dbReference type="InterPro" id="IPR036513">
    <property type="entry name" value="STAS_dom_sf"/>
</dbReference>
<evidence type="ECO:0000313" key="3">
    <source>
        <dbReference type="EMBL" id="MFE1752354.1"/>
    </source>
</evidence>
<dbReference type="RefSeq" id="WP_381798455.1">
    <property type="nucleotide sequence ID" value="NZ_JBHYTS010000025.1"/>
</dbReference>
<dbReference type="PROSITE" id="PS50801">
    <property type="entry name" value="STAS"/>
    <property type="match status" value="1"/>
</dbReference>
<organism evidence="3 4">
    <name type="scientific">Streptomyces anandii</name>
    <dbReference type="NCBI Taxonomy" id="285454"/>
    <lineage>
        <taxon>Bacteria</taxon>
        <taxon>Bacillati</taxon>
        <taxon>Actinomycetota</taxon>
        <taxon>Actinomycetes</taxon>
        <taxon>Kitasatosporales</taxon>
        <taxon>Streptomycetaceae</taxon>
        <taxon>Streptomyces</taxon>
    </lineage>
</organism>
<evidence type="ECO:0000313" key="4">
    <source>
        <dbReference type="Proteomes" id="UP001599756"/>
    </source>
</evidence>
<gene>
    <name evidence="3" type="ORF">ACFW88_17735</name>
</gene>
<name>A0ABW6H6V3_9ACTN</name>
<dbReference type="Pfam" id="PF13466">
    <property type="entry name" value="STAS_2"/>
    <property type="match status" value="1"/>
</dbReference>
<sequence>MTHLPPSEFTLAFRHEPATLTVLIGGELDYDTSDDLLDEVSRRLTAGRPSPADVRLDFRELASIDSSGLTALLMIHRRTSALGATLHLDNRPAHLERLLHLTAVLDHLTAPPTGTEVHQAEEDDGPTGADVI</sequence>
<dbReference type="Proteomes" id="UP001599756">
    <property type="component" value="Unassembled WGS sequence"/>
</dbReference>
<dbReference type="CDD" id="cd07043">
    <property type="entry name" value="STAS_anti-anti-sigma_factors"/>
    <property type="match status" value="1"/>
</dbReference>
<evidence type="ECO:0000259" key="2">
    <source>
        <dbReference type="PROSITE" id="PS50801"/>
    </source>
</evidence>
<proteinExistence type="predicted"/>
<reference evidence="3 4" key="1">
    <citation type="submission" date="2024-09" db="EMBL/GenBank/DDBJ databases">
        <title>The Natural Products Discovery Center: Release of the First 8490 Sequenced Strains for Exploring Actinobacteria Biosynthetic Diversity.</title>
        <authorList>
            <person name="Kalkreuter E."/>
            <person name="Kautsar S.A."/>
            <person name="Yang D."/>
            <person name="Bader C.D."/>
            <person name="Teijaro C.N."/>
            <person name="Fluegel L."/>
            <person name="Davis C.M."/>
            <person name="Simpson J.R."/>
            <person name="Lauterbach L."/>
            <person name="Steele A.D."/>
            <person name="Gui C."/>
            <person name="Meng S."/>
            <person name="Li G."/>
            <person name="Viehrig K."/>
            <person name="Ye F."/>
            <person name="Su P."/>
            <person name="Kiefer A.F."/>
            <person name="Nichols A."/>
            <person name="Cepeda A.J."/>
            <person name="Yan W."/>
            <person name="Fan B."/>
            <person name="Jiang Y."/>
            <person name="Adhikari A."/>
            <person name="Zheng C.-J."/>
            <person name="Schuster L."/>
            <person name="Cowan T.M."/>
            <person name="Smanski M.J."/>
            <person name="Chevrette M.G."/>
            <person name="De Carvalho L.P.S."/>
            <person name="Shen B."/>
        </authorList>
    </citation>
    <scope>NUCLEOTIDE SEQUENCE [LARGE SCALE GENOMIC DNA]</scope>
    <source>
        <strain evidence="3 4">NPDC059500</strain>
    </source>
</reference>